<gene>
    <name evidence="7" type="ORF">ABDJ40_20225</name>
</gene>
<comment type="subcellular location">
    <subcellularLocation>
        <location evidence="1">Cell envelope</location>
    </subcellularLocation>
</comment>
<dbReference type="Pfam" id="PF25917">
    <property type="entry name" value="BSH_RND"/>
    <property type="match status" value="1"/>
</dbReference>
<dbReference type="Gene3D" id="2.40.50.100">
    <property type="match status" value="2"/>
</dbReference>
<dbReference type="InterPro" id="IPR058627">
    <property type="entry name" value="MdtA-like_C"/>
</dbReference>
<dbReference type="Proteomes" id="UP001462640">
    <property type="component" value="Unassembled WGS sequence"/>
</dbReference>
<dbReference type="Pfam" id="PF25954">
    <property type="entry name" value="Beta-barrel_RND_2"/>
    <property type="match status" value="1"/>
</dbReference>
<organism evidence="7 8">
    <name type="scientific">Roseateles flavus</name>
    <dbReference type="NCBI Taxonomy" id="3149041"/>
    <lineage>
        <taxon>Bacteria</taxon>
        <taxon>Pseudomonadati</taxon>
        <taxon>Pseudomonadota</taxon>
        <taxon>Betaproteobacteria</taxon>
        <taxon>Burkholderiales</taxon>
        <taxon>Sphaerotilaceae</taxon>
        <taxon>Roseateles</taxon>
    </lineage>
</organism>
<dbReference type="InterPro" id="IPR006143">
    <property type="entry name" value="RND_pump_MFP"/>
</dbReference>
<dbReference type="PANTHER" id="PTHR30469:SF33">
    <property type="entry name" value="SLR1207 PROTEIN"/>
    <property type="match status" value="1"/>
</dbReference>
<feature type="domain" description="CusB-like beta-barrel" evidence="5">
    <location>
        <begin position="242"/>
        <end position="314"/>
    </location>
</feature>
<name>A0ABV0GJA5_9BURK</name>
<evidence type="ECO:0000259" key="4">
    <source>
        <dbReference type="Pfam" id="PF25917"/>
    </source>
</evidence>
<dbReference type="InterPro" id="IPR058625">
    <property type="entry name" value="MdtA-like_BSH"/>
</dbReference>
<evidence type="ECO:0000259" key="5">
    <source>
        <dbReference type="Pfam" id="PF25954"/>
    </source>
</evidence>
<feature type="domain" description="Multidrug resistance protein MdtA-like C-terminal permuted SH3" evidence="6">
    <location>
        <begin position="320"/>
        <end position="376"/>
    </location>
</feature>
<comment type="caution">
    <text evidence="7">The sequence shown here is derived from an EMBL/GenBank/DDBJ whole genome shotgun (WGS) entry which is preliminary data.</text>
</comment>
<keyword evidence="3" id="KW-0813">Transport</keyword>
<dbReference type="Gene3D" id="1.10.287.470">
    <property type="entry name" value="Helix hairpin bin"/>
    <property type="match status" value="1"/>
</dbReference>
<keyword evidence="8" id="KW-1185">Reference proteome</keyword>
<evidence type="ECO:0000256" key="2">
    <source>
        <dbReference type="ARBA" id="ARBA00009477"/>
    </source>
</evidence>
<protein>
    <submittedName>
        <fullName evidence="7">Efflux RND transporter periplasmic adaptor subunit</fullName>
    </submittedName>
</protein>
<dbReference type="InterPro" id="IPR058792">
    <property type="entry name" value="Beta-barrel_RND_2"/>
</dbReference>
<dbReference type="Gene3D" id="2.40.420.20">
    <property type="match status" value="1"/>
</dbReference>
<evidence type="ECO:0000256" key="1">
    <source>
        <dbReference type="ARBA" id="ARBA00004196"/>
    </source>
</evidence>
<dbReference type="Gene3D" id="2.40.30.170">
    <property type="match status" value="1"/>
</dbReference>
<dbReference type="EMBL" id="JBDPZC010000011">
    <property type="protein sequence ID" value="MEO3715100.1"/>
    <property type="molecule type" value="Genomic_DNA"/>
</dbReference>
<dbReference type="Pfam" id="PF25967">
    <property type="entry name" value="RND-MFP_C"/>
    <property type="match status" value="1"/>
</dbReference>
<comment type="similarity">
    <text evidence="2">Belongs to the membrane fusion protein (MFP) (TC 8.A.1) family.</text>
</comment>
<dbReference type="SUPFAM" id="SSF111369">
    <property type="entry name" value="HlyD-like secretion proteins"/>
    <property type="match status" value="2"/>
</dbReference>
<evidence type="ECO:0000259" key="6">
    <source>
        <dbReference type="Pfam" id="PF25967"/>
    </source>
</evidence>
<evidence type="ECO:0000313" key="8">
    <source>
        <dbReference type="Proteomes" id="UP001462640"/>
    </source>
</evidence>
<dbReference type="NCBIfam" id="TIGR01730">
    <property type="entry name" value="RND_mfp"/>
    <property type="match status" value="1"/>
</dbReference>
<feature type="domain" description="Multidrug resistance protein MdtA-like barrel-sandwich hybrid" evidence="4">
    <location>
        <begin position="49"/>
        <end position="230"/>
    </location>
</feature>
<sequence length="392" mass="42225">MLPLGALALLSLAWAWRNWEGPAARWQQVQPRDLVRTVVASARVQAPHRVELGAQLTGTVRQVRVEEGQSVEAGQLLLSLESSEAQANWQAAELAVQQAEARLRQLLEVQAPAAREAERQAQANLAQIRAQHARQADLFRQGFIGQAALDEASRALQVAEAQARAATLQRQSGDPQGADLALARSTLAQARASALAAQARLEYMSLKAPVAGVIVNRSVEPGQVVQAGKVLLLLAPGGASELVAQIDERNLGLLQAGQPALASADAYAEQRFEAKVSEISPGVDAQRGSVEVKLTVPKPPAYLRQDMTVSVEIEVARHLQALSLPMEAVLQPESTQPWVWVLDADDRLQRRELRLGLRAGGLVEVLQGLKAGERVLLAPEQGWKPGQHLRGA</sequence>
<evidence type="ECO:0000313" key="7">
    <source>
        <dbReference type="EMBL" id="MEO3715100.1"/>
    </source>
</evidence>
<proteinExistence type="inferred from homology"/>
<dbReference type="RefSeq" id="WP_347612359.1">
    <property type="nucleotide sequence ID" value="NZ_JBDPZC010000011.1"/>
</dbReference>
<accession>A0ABV0GJA5</accession>
<evidence type="ECO:0000256" key="3">
    <source>
        <dbReference type="ARBA" id="ARBA00022448"/>
    </source>
</evidence>
<dbReference type="PANTHER" id="PTHR30469">
    <property type="entry name" value="MULTIDRUG RESISTANCE PROTEIN MDTA"/>
    <property type="match status" value="1"/>
</dbReference>
<reference evidence="7 8" key="1">
    <citation type="submission" date="2024-05" db="EMBL/GenBank/DDBJ databases">
        <title>Roseateles sp. 2.12 16S ribosomal RNA gene Genome sequencing and assembly.</title>
        <authorList>
            <person name="Woo H."/>
        </authorList>
    </citation>
    <scope>NUCLEOTIDE SEQUENCE [LARGE SCALE GENOMIC DNA]</scope>
    <source>
        <strain evidence="7 8">2.12</strain>
    </source>
</reference>